<dbReference type="STRING" id="58114.SAMN05216270_101235"/>
<dbReference type="InterPro" id="IPR007815">
    <property type="entry name" value="Emycin_Estase"/>
</dbReference>
<proteinExistence type="predicted"/>
<dbReference type="InterPro" id="IPR052036">
    <property type="entry name" value="Hydrolase/PRTase-associated"/>
</dbReference>
<gene>
    <name evidence="1" type="ORF">SAMN05216270_101235</name>
</gene>
<dbReference type="CDD" id="cd14728">
    <property type="entry name" value="Ere-like"/>
    <property type="match status" value="1"/>
</dbReference>
<dbReference type="SUPFAM" id="SSF159501">
    <property type="entry name" value="EreA/ChaN-like"/>
    <property type="match status" value="1"/>
</dbReference>
<dbReference type="Gene3D" id="3.30.1870.10">
    <property type="entry name" value="EreA-like, domain 2"/>
    <property type="match status" value="1"/>
</dbReference>
<accession>A0A1G6R256</accession>
<name>A0A1G6R256_9ACTN</name>
<organism evidence="1 2">
    <name type="scientific">Glycomyces harbinensis</name>
    <dbReference type="NCBI Taxonomy" id="58114"/>
    <lineage>
        <taxon>Bacteria</taxon>
        <taxon>Bacillati</taxon>
        <taxon>Actinomycetota</taxon>
        <taxon>Actinomycetes</taxon>
        <taxon>Glycomycetales</taxon>
        <taxon>Glycomycetaceae</taxon>
        <taxon>Glycomyces</taxon>
    </lineage>
</organism>
<evidence type="ECO:0000313" key="1">
    <source>
        <dbReference type="EMBL" id="SDC98314.1"/>
    </source>
</evidence>
<dbReference type="PANTHER" id="PTHR31299:SF0">
    <property type="entry name" value="ESTERASE, PUTATIVE (AFU_ORTHOLOGUE AFUA_1G05850)-RELATED"/>
    <property type="match status" value="1"/>
</dbReference>
<dbReference type="AlphaFoldDB" id="A0A1G6R256"/>
<evidence type="ECO:0000313" key="2">
    <source>
        <dbReference type="Proteomes" id="UP000198949"/>
    </source>
</evidence>
<keyword evidence="2" id="KW-1185">Reference proteome</keyword>
<protein>
    <submittedName>
        <fullName evidence="1">Erythromycin esterase</fullName>
    </submittedName>
</protein>
<reference evidence="2" key="1">
    <citation type="submission" date="2016-10" db="EMBL/GenBank/DDBJ databases">
        <authorList>
            <person name="Varghese N."/>
            <person name="Submissions S."/>
        </authorList>
    </citation>
    <scope>NUCLEOTIDE SEQUENCE [LARGE SCALE GENOMIC DNA]</scope>
    <source>
        <strain evidence="2">CGMCC 4.3516</strain>
    </source>
</reference>
<dbReference type="PANTHER" id="PTHR31299">
    <property type="entry name" value="ESTERASE, PUTATIVE (AFU_ORTHOLOGUE AFUA_1G05850)-RELATED"/>
    <property type="match status" value="1"/>
</dbReference>
<sequence length="379" mass="41730">MFEAMTQDIREFVNGACDLLGLGEPTHHEPAFGRIRNELFAQLAGLGFRSIAYESDRVAAFIVDDYVRKETGSLDEAMEEGFSHGFGALDANRRLVAWMREYNERRPMEERLAFHGMDSPFEFTAESPRRYLEHGRDYLGLELDLAPLVGDDDRWGGMEAVTDPDRSPGGTDEARRLRVIADDLLIGLYTDAPRLIGATSRSEWDRARVHVTTALALLRYHRQAAHRTEEGDRWSRLSGVRDAIMAQNLLDIRGLEAHRGPTLVYGANVHLQRNRSRMSMAGMDLAWSGTGAVLASLLRERYVCVLGSLGRSSGLGLGAPDPGTGEGFLQERFGDWGLAAADEVEAAAAREDAPAARGYFPLDRAALEGADAILHVSGA</sequence>
<dbReference type="Pfam" id="PF05139">
    <property type="entry name" value="Erythro_esteras"/>
    <property type="match status" value="1"/>
</dbReference>
<dbReference type="Proteomes" id="UP000198949">
    <property type="component" value="Unassembled WGS sequence"/>
</dbReference>
<dbReference type="GO" id="GO:0046677">
    <property type="term" value="P:response to antibiotic"/>
    <property type="evidence" value="ECO:0007669"/>
    <property type="project" value="InterPro"/>
</dbReference>
<dbReference type="EMBL" id="FNAD01000001">
    <property type="protein sequence ID" value="SDC98314.1"/>
    <property type="molecule type" value="Genomic_DNA"/>
</dbReference>